<evidence type="ECO:0000256" key="1">
    <source>
        <dbReference type="SAM" id="MobiDB-lite"/>
    </source>
</evidence>
<reference evidence="4" key="1">
    <citation type="journal article" date="2023" name="Mol. Phylogenet. Evol.">
        <title>Genome-scale phylogeny and comparative genomics of the fungal order Sordariales.</title>
        <authorList>
            <person name="Hensen N."/>
            <person name="Bonometti L."/>
            <person name="Westerberg I."/>
            <person name="Brannstrom I.O."/>
            <person name="Guillou S."/>
            <person name="Cros-Aarteil S."/>
            <person name="Calhoun S."/>
            <person name="Haridas S."/>
            <person name="Kuo A."/>
            <person name="Mondo S."/>
            <person name="Pangilinan J."/>
            <person name="Riley R."/>
            <person name="LaButti K."/>
            <person name="Andreopoulos B."/>
            <person name="Lipzen A."/>
            <person name="Chen C."/>
            <person name="Yan M."/>
            <person name="Daum C."/>
            <person name="Ng V."/>
            <person name="Clum A."/>
            <person name="Steindorff A."/>
            <person name="Ohm R.A."/>
            <person name="Martin F."/>
            <person name="Silar P."/>
            <person name="Natvig D.O."/>
            <person name="Lalanne C."/>
            <person name="Gautier V."/>
            <person name="Ament-Velasquez S.L."/>
            <person name="Kruys A."/>
            <person name="Hutchinson M.I."/>
            <person name="Powell A.J."/>
            <person name="Barry K."/>
            <person name="Miller A.N."/>
            <person name="Grigoriev I.V."/>
            <person name="Debuchy R."/>
            <person name="Gladieux P."/>
            <person name="Hiltunen Thoren M."/>
            <person name="Johannesson H."/>
        </authorList>
    </citation>
    <scope>NUCLEOTIDE SEQUENCE</scope>
    <source>
        <strain evidence="4">PSN243</strain>
    </source>
</reference>
<feature type="compositionally biased region" description="Polar residues" evidence="1">
    <location>
        <begin position="223"/>
        <end position="234"/>
    </location>
</feature>
<feature type="region of interest" description="Disordered" evidence="1">
    <location>
        <begin position="90"/>
        <end position="263"/>
    </location>
</feature>
<dbReference type="InterPro" id="IPR024642">
    <property type="entry name" value="SUZ-C"/>
</dbReference>
<evidence type="ECO:0008006" key="6">
    <source>
        <dbReference type="Google" id="ProtNLM"/>
    </source>
</evidence>
<dbReference type="EMBL" id="MU865938">
    <property type="protein sequence ID" value="KAK4449341.1"/>
    <property type="molecule type" value="Genomic_DNA"/>
</dbReference>
<feature type="region of interest" description="Disordered" evidence="1">
    <location>
        <begin position="1"/>
        <end position="63"/>
    </location>
</feature>
<feature type="compositionally biased region" description="Basic residues" evidence="1">
    <location>
        <begin position="177"/>
        <end position="191"/>
    </location>
</feature>
<evidence type="ECO:0000313" key="4">
    <source>
        <dbReference type="EMBL" id="KAK4449341.1"/>
    </source>
</evidence>
<feature type="domain" description="SUZ-C" evidence="3">
    <location>
        <begin position="210"/>
        <end position="259"/>
    </location>
</feature>
<evidence type="ECO:0000259" key="3">
    <source>
        <dbReference type="PROSITE" id="PS51938"/>
    </source>
</evidence>
<gene>
    <name evidence="4" type="ORF">QBC34DRAFT_96899</name>
</gene>
<comment type="caution">
    <text evidence="4">The sequence shown here is derived from an EMBL/GenBank/DDBJ whole genome shotgun (WGS) entry which is preliminary data.</text>
</comment>
<proteinExistence type="predicted"/>
<accession>A0AAV9GNK7</accession>
<feature type="compositionally biased region" description="Basic and acidic residues" evidence="1">
    <location>
        <begin position="44"/>
        <end position="54"/>
    </location>
</feature>
<feature type="compositionally biased region" description="Polar residues" evidence="1">
    <location>
        <begin position="154"/>
        <end position="165"/>
    </location>
</feature>
<dbReference type="InterPro" id="IPR024771">
    <property type="entry name" value="SUZ"/>
</dbReference>
<dbReference type="PROSITE" id="PS51673">
    <property type="entry name" value="SUZ"/>
    <property type="match status" value="1"/>
</dbReference>
<feature type="compositionally biased region" description="Basic and acidic residues" evidence="1">
    <location>
        <begin position="117"/>
        <end position="150"/>
    </location>
</feature>
<dbReference type="PROSITE" id="PS51938">
    <property type="entry name" value="SUZ_C"/>
    <property type="match status" value="1"/>
</dbReference>
<organism evidence="4 5">
    <name type="scientific">Podospora aff. communis PSN243</name>
    <dbReference type="NCBI Taxonomy" id="3040156"/>
    <lineage>
        <taxon>Eukaryota</taxon>
        <taxon>Fungi</taxon>
        <taxon>Dikarya</taxon>
        <taxon>Ascomycota</taxon>
        <taxon>Pezizomycotina</taxon>
        <taxon>Sordariomycetes</taxon>
        <taxon>Sordariomycetidae</taxon>
        <taxon>Sordariales</taxon>
        <taxon>Podosporaceae</taxon>
        <taxon>Podospora</taxon>
    </lineage>
</organism>
<name>A0AAV9GNK7_9PEZI</name>
<evidence type="ECO:0000313" key="5">
    <source>
        <dbReference type="Proteomes" id="UP001321760"/>
    </source>
</evidence>
<reference evidence="4" key="2">
    <citation type="submission" date="2023-05" db="EMBL/GenBank/DDBJ databases">
        <authorList>
            <consortium name="Lawrence Berkeley National Laboratory"/>
            <person name="Steindorff A."/>
            <person name="Hensen N."/>
            <person name="Bonometti L."/>
            <person name="Westerberg I."/>
            <person name="Brannstrom I.O."/>
            <person name="Guillou S."/>
            <person name="Cros-Aarteil S."/>
            <person name="Calhoun S."/>
            <person name="Haridas S."/>
            <person name="Kuo A."/>
            <person name="Mondo S."/>
            <person name="Pangilinan J."/>
            <person name="Riley R."/>
            <person name="Labutti K."/>
            <person name="Andreopoulos B."/>
            <person name="Lipzen A."/>
            <person name="Chen C."/>
            <person name="Yanf M."/>
            <person name="Daum C."/>
            <person name="Ng V."/>
            <person name="Clum A."/>
            <person name="Ohm R."/>
            <person name="Martin F."/>
            <person name="Silar P."/>
            <person name="Natvig D."/>
            <person name="Lalanne C."/>
            <person name="Gautier V."/>
            <person name="Ament-Velasquez S.L."/>
            <person name="Kruys A."/>
            <person name="Hutchinson M.I."/>
            <person name="Powell A.J."/>
            <person name="Barry K."/>
            <person name="Miller A.N."/>
            <person name="Grigoriev I.V."/>
            <person name="Debuchy R."/>
            <person name="Gladieux P."/>
            <person name="Thoren M.H."/>
            <person name="Johannesson H."/>
        </authorList>
    </citation>
    <scope>NUCLEOTIDE SEQUENCE</scope>
    <source>
        <strain evidence="4">PSN243</strain>
    </source>
</reference>
<protein>
    <recommendedName>
        <fullName evidence="6">SUZ domain-containing protein</fullName>
    </recommendedName>
</protein>
<evidence type="ECO:0000259" key="2">
    <source>
        <dbReference type="PROSITE" id="PS51673"/>
    </source>
</evidence>
<dbReference type="AlphaFoldDB" id="A0AAV9GNK7"/>
<sequence length="263" mass="29186">MGKNKTPDAWEDDDWEAQADRAENEPEPEPPTPAPTTRAKRLAKHAEEQRKLWESAEAPPQSNFLLAATDNVPLTTPFKPAVKLLSRKPAPKTIVKRDPITGMEQLTLVDDDAEQEEDKKPQETPEEIRMRQQRMREEKQRRYEEARAKIFGDSNPSSGQSTPGNVTPPHGGDNRQNHRGRGGRGRGRGRGGYHSQPAGTRELFDPSYSPKPGFSLQKRSGDSLPQSASRSTTPRVEDQAIRAPRGPDSNGRGGFARRGGKDV</sequence>
<keyword evidence="5" id="KW-1185">Reference proteome</keyword>
<dbReference type="Proteomes" id="UP001321760">
    <property type="component" value="Unassembled WGS sequence"/>
</dbReference>
<feature type="domain" description="SUZ" evidence="2">
    <location>
        <begin position="75"/>
        <end position="155"/>
    </location>
</feature>